<comment type="similarity">
    <text evidence="4">Belongs to the ODF2 family.</text>
</comment>
<evidence type="ECO:0000256" key="2">
    <source>
        <dbReference type="ARBA" id="ARBA00004230"/>
    </source>
</evidence>
<evidence type="ECO:0000256" key="3">
    <source>
        <dbReference type="ARBA" id="ARBA00004647"/>
    </source>
</evidence>
<dbReference type="PANTHER" id="PTHR23162">
    <property type="entry name" value="OUTER DENSE FIBER OF SPERM TAILS 2"/>
    <property type="match status" value="1"/>
</dbReference>
<evidence type="ECO:0000256" key="6">
    <source>
        <dbReference type="ARBA" id="ARBA00022490"/>
    </source>
</evidence>
<proteinExistence type="inferred from homology"/>
<keyword evidence="8" id="KW-0221">Differentiation</keyword>
<evidence type="ECO:0000256" key="10">
    <source>
        <dbReference type="ARBA" id="ARBA00022871"/>
    </source>
</evidence>
<accession>A0ABM3DJL3</accession>
<keyword evidence="10" id="KW-0744">Spermatogenesis</keyword>
<sequence length="105" mass="11722">MYLCAIIQEAKVAEALFSPESWCTHHSKEVTAKRQLEVEITVLKNQVTEMTAQIHTVVEKGRAETGGLLIRLHRFTSDNSVNKLENQTLKTTLSAAEENTDTVPV</sequence>
<keyword evidence="12" id="KW-0969">Cilium</keyword>
<keyword evidence="14" id="KW-0966">Cell projection</keyword>
<evidence type="ECO:0000256" key="16">
    <source>
        <dbReference type="ARBA" id="ARBA00041830"/>
    </source>
</evidence>
<evidence type="ECO:0000256" key="11">
    <source>
        <dbReference type="ARBA" id="ARBA00023054"/>
    </source>
</evidence>
<evidence type="ECO:0000256" key="14">
    <source>
        <dbReference type="ARBA" id="ARBA00023273"/>
    </source>
</evidence>
<keyword evidence="11" id="KW-0175">Coiled coil</keyword>
<evidence type="ECO:0000313" key="19">
    <source>
        <dbReference type="RefSeq" id="XP_045558994.1"/>
    </source>
</evidence>
<evidence type="ECO:0000256" key="17">
    <source>
        <dbReference type="ARBA" id="ARBA00043200"/>
    </source>
</evidence>
<comment type="subcellular location">
    <subcellularLocation>
        <location evidence="2">Cell projection</location>
        <location evidence="2">Cilium</location>
        <location evidence="2">Flagellum</location>
    </subcellularLocation>
    <subcellularLocation>
        <location evidence="1">Cytoplasm</location>
        <location evidence="1">Cytoskeleton</location>
        <location evidence="1">Microtubule organizing center</location>
        <location evidence="1">Centrosome</location>
        <location evidence="1">Centriole</location>
    </subcellularLocation>
    <subcellularLocation>
        <location evidence="3">Cytoplasm</location>
        <location evidence="3">Cytoskeleton</location>
        <location evidence="3">Spindle pole</location>
    </subcellularLocation>
</comment>
<keyword evidence="9" id="KW-0282">Flagellum</keyword>
<evidence type="ECO:0000256" key="13">
    <source>
        <dbReference type="ARBA" id="ARBA00023212"/>
    </source>
</evidence>
<protein>
    <recommendedName>
        <fullName evidence="15">Outer dense fiber protein 2</fullName>
    </recommendedName>
    <alternativeName>
        <fullName evidence="16">Cenexin</fullName>
    </alternativeName>
    <alternativeName>
        <fullName evidence="17">Outer dense fiber of sperm tails protein 2</fullName>
    </alternativeName>
</protein>
<organism evidence="18 19">
    <name type="scientific">Salmo salar</name>
    <name type="common">Atlantic salmon</name>
    <dbReference type="NCBI Taxonomy" id="8030"/>
    <lineage>
        <taxon>Eukaryota</taxon>
        <taxon>Metazoa</taxon>
        <taxon>Chordata</taxon>
        <taxon>Craniata</taxon>
        <taxon>Vertebrata</taxon>
        <taxon>Euteleostomi</taxon>
        <taxon>Actinopterygii</taxon>
        <taxon>Neopterygii</taxon>
        <taxon>Teleostei</taxon>
        <taxon>Protacanthopterygii</taxon>
        <taxon>Salmoniformes</taxon>
        <taxon>Salmonidae</taxon>
        <taxon>Salmoninae</taxon>
        <taxon>Salmo</taxon>
    </lineage>
</organism>
<dbReference type="PANTHER" id="PTHR23162:SF8">
    <property type="entry name" value="OUTER DENSE FIBER PROTEIN 2"/>
    <property type="match status" value="1"/>
</dbReference>
<gene>
    <name evidence="19" type="primary">LOC123729138</name>
</gene>
<dbReference type="Proteomes" id="UP001652741">
    <property type="component" value="Chromosome ssa20"/>
</dbReference>
<keyword evidence="13" id="KW-0206">Cytoskeleton</keyword>
<dbReference type="GeneID" id="123729138"/>
<evidence type="ECO:0000256" key="9">
    <source>
        <dbReference type="ARBA" id="ARBA00022846"/>
    </source>
</evidence>
<dbReference type="InterPro" id="IPR026099">
    <property type="entry name" value="Odf2-rel"/>
</dbReference>
<evidence type="ECO:0000256" key="8">
    <source>
        <dbReference type="ARBA" id="ARBA00022782"/>
    </source>
</evidence>
<evidence type="ECO:0000313" key="18">
    <source>
        <dbReference type="Proteomes" id="UP001652741"/>
    </source>
</evidence>
<evidence type="ECO:0000256" key="7">
    <source>
        <dbReference type="ARBA" id="ARBA00022701"/>
    </source>
</evidence>
<evidence type="ECO:0000256" key="4">
    <source>
        <dbReference type="ARBA" id="ARBA00009316"/>
    </source>
</evidence>
<keyword evidence="5" id="KW-0217">Developmental protein</keyword>
<evidence type="ECO:0000256" key="5">
    <source>
        <dbReference type="ARBA" id="ARBA00022473"/>
    </source>
</evidence>
<keyword evidence="18" id="KW-1185">Reference proteome</keyword>
<reference evidence="19" key="1">
    <citation type="submission" date="2025-08" db="UniProtKB">
        <authorList>
            <consortium name="RefSeq"/>
        </authorList>
    </citation>
    <scope>IDENTIFICATION</scope>
</reference>
<keyword evidence="6" id="KW-0963">Cytoplasm</keyword>
<evidence type="ECO:0000256" key="12">
    <source>
        <dbReference type="ARBA" id="ARBA00023069"/>
    </source>
</evidence>
<name>A0ABM3DJL3_SALSA</name>
<keyword evidence="7" id="KW-0493">Microtubule</keyword>
<evidence type="ECO:0000256" key="1">
    <source>
        <dbReference type="ARBA" id="ARBA00004114"/>
    </source>
</evidence>
<dbReference type="RefSeq" id="XP_045558994.1">
    <property type="nucleotide sequence ID" value="XM_045703038.1"/>
</dbReference>
<evidence type="ECO:0000256" key="15">
    <source>
        <dbReference type="ARBA" id="ARBA00040458"/>
    </source>
</evidence>